<name>A0A6N3H8Y2_9ENTR</name>
<dbReference type="AlphaFoldDB" id="A0A6N3H8Y2"/>
<reference evidence="1" key="1">
    <citation type="submission" date="2019-11" db="EMBL/GenBank/DDBJ databases">
        <authorList>
            <person name="Feng L."/>
        </authorList>
    </citation>
    <scope>NUCLEOTIDE SEQUENCE</scope>
    <source>
        <strain evidence="1">EMassiliensisLFYP7</strain>
    </source>
</reference>
<dbReference type="EMBL" id="CACRTZ010000037">
    <property type="protein sequence ID" value="VYU73547.1"/>
    <property type="molecule type" value="Genomic_DNA"/>
</dbReference>
<evidence type="ECO:0000313" key="1">
    <source>
        <dbReference type="EMBL" id="VYU73547.1"/>
    </source>
</evidence>
<protein>
    <submittedName>
        <fullName evidence="1">Uncharacterized protein</fullName>
    </submittedName>
</protein>
<proteinExistence type="predicted"/>
<organism evidence="1">
    <name type="scientific">Phytobacter massiliensis</name>
    <dbReference type="NCBI Taxonomy" id="1485952"/>
    <lineage>
        <taxon>Bacteria</taxon>
        <taxon>Pseudomonadati</taxon>
        <taxon>Pseudomonadota</taxon>
        <taxon>Gammaproteobacteria</taxon>
        <taxon>Enterobacterales</taxon>
        <taxon>Enterobacteriaceae</taxon>
        <taxon>Phytobacter</taxon>
    </lineage>
</organism>
<sequence>MAGRGRVSRRRASGVEKVSLTGWSNFINYRRDHWILCATSRTMITRFARYTAKTPHLQENKNVITQ</sequence>
<accession>A0A6N3H8Y2</accession>
<gene>
    <name evidence="1" type="ORF">EMLFYP7_03755</name>
</gene>